<dbReference type="RefSeq" id="WP_143871909.1">
    <property type="nucleotide sequence ID" value="NZ_CP041660.1"/>
</dbReference>
<dbReference type="GO" id="GO:0004333">
    <property type="term" value="F:fumarate hydratase activity"/>
    <property type="evidence" value="ECO:0007669"/>
    <property type="project" value="UniProtKB-EC"/>
</dbReference>
<organism evidence="8 9">
    <name type="scientific">Catenovulum sediminis</name>
    <dbReference type="NCBI Taxonomy" id="1740262"/>
    <lineage>
        <taxon>Bacteria</taxon>
        <taxon>Pseudomonadati</taxon>
        <taxon>Pseudomonadota</taxon>
        <taxon>Gammaproteobacteria</taxon>
        <taxon>Alteromonadales</taxon>
        <taxon>Alteromonadaceae</taxon>
        <taxon>Catenovulum</taxon>
    </lineage>
</organism>
<feature type="active site" description="Proton donor/acceptor" evidence="5">
    <location>
        <position position="187"/>
    </location>
</feature>
<keyword evidence="2 5" id="KW-0963">Cytoplasm</keyword>
<feature type="binding site" evidence="5">
    <location>
        <begin position="103"/>
        <end position="105"/>
    </location>
    <ligand>
        <name>substrate</name>
    </ligand>
</feature>
<accession>A0ABV1RGI8</accession>
<dbReference type="Pfam" id="PF00206">
    <property type="entry name" value="Lyase_1"/>
    <property type="match status" value="1"/>
</dbReference>
<dbReference type="Gene3D" id="1.10.275.10">
    <property type="entry name" value="Fumarase/aspartase (N-terminal domain)"/>
    <property type="match status" value="1"/>
</dbReference>
<dbReference type="InterPro" id="IPR000362">
    <property type="entry name" value="Fumarate_lyase_fam"/>
</dbReference>
<dbReference type="Proteomes" id="UP001467690">
    <property type="component" value="Unassembled WGS sequence"/>
</dbReference>
<feature type="domain" description="Fumarate lyase N-terminal" evidence="6">
    <location>
        <begin position="17"/>
        <end position="350"/>
    </location>
</feature>
<dbReference type="InterPro" id="IPR018951">
    <property type="entry name" value="Fumarase_C_C"/>
</dbReference>
<comment type="caution">
    <text evidence="8">The sequence shown here is derived from an EMBL/GenBank/DDBJ whole genome shotgun (WGS) entry which is preliminary data.</text>
</comment>
<dbReference type="Gene3D" id="1.10.40.30">
    <property type="entry name" value="Fumarase/aspartase (C-terminal domain)"/>
    <property type="match status" value="1"/>
</dbReference>
<dbReference type="InterPro" id="IPR022761">
    <property type="entry name" value="Fumarate_lyase_N"/>
</dbReference>
<dbReference type="InterPro" id="IPR008948">
    <property type="entry name" value="L-Aspartase-like"/>
</dbReference>
<feature type="site" description="Important for catalytic activity" evidence="5">
    <location>
        <position position="339"/>
    </location>
</feature>
<dbReference type="Pfam" id="PF10415">
    <property type="entry name" value="FumaraseC_C"/>
    <property type="match status" value="1"/>
</dbReference>
<dbReference type="SUPFAM" id="SSF48557">
    <property type="entry name" value="L-aspartase-like"/>
    <property type="match status" value="1"/>
</dbReference>
<dbReference type="PRINTS" id="PR00145">
    <property type="entry name" value="ARGSUCLYASE"/>
</dbReference>
<reference evidence="8 9" key="1">
    <citation type="submission" date="2024-06" db="EMBL/GenBank/DDBJ databases">
        <authorList>
            <person name="Chen R.Y."/>
        </authorList>
    </citation>
    <scope>NUCLEOTIDE SEQUENCE [LARGE SCALE GENOMIC DNA]</scope>
    <source>
        <strain evidence="8 9">D2</strain>
    </source>
</reference>
<dbReference type="PRINTS" id="PR00149">
    <property type="entry name" value="FUMRATELYASE"/>
</dbReference>
<dbReference type="HAMAP" id="MF_00743">
    <property type="entry name" value="FumaraseC"/>
    <property type="match status" value="1"/>
</dbReference>
<comment type="miscellaneous">
    <text evidence="5">There are 2 substrate-binding sites: the catalytic A site, and the non-catalytic B site that may play a role in the transfer of substrate or product between the active site and the solvent. Alternatively, the B site may bind allosteric effectors.</text>
</comment>
<feature type="binding site" evidence="5">
    <location>
        <begin position="332"/>
        <end position="334"/>
    </location>
    <ligand>
        <name>substrate</name>
    </ligand>
</feature>
<feature type="binding site" evidence="5">
    <location>
        <position position="186"/>
    </location>
    <ligand>
        <name>substrate</name>
    </ligand>
</feature>
<gene>
    <name evidence="5" type="primary">fumC</name>
    <name evidence="8" type="ORF">ABS311_09115</name>
</gene>
<evidence type="ECO:0000259" key="6">
    <source>
        <dbReference type="Pfam" id="PF00206"/>
    </source>
</evidence>
<comment type="catalytic activity">
    <reaction evidence="5">
        <text>(S)-malate = fumarate + H2O</text>
        <dbReference type="Rhea" id="RHEA:12460"/>
        <dbReference type="ChEBI" id="CHEBI:15377"/>
        <dbReference type="ChEBI" id="CHEBI:15589"/>
        <dbReference type="ChEBI" id="CHEBI:29806"/>
        <dbReference type="EC" id="4.2.1.2"/>
    </reaction>
</comment>
<keyword evidence="4 5" id="KW-0456">Lyase</keyword>
<feature type="active site" evidence="5">
    <location>
        <position position="326"/>
    </location>
</feature>
<evidence type="ECO:0000313" key="9">
    <source>
        <dbReference type="Proteomes" id="UP001467690"/>
    </source>
</evidence>
<feature type="binding site" evidence="5">
    <location>
        <begin position="138"/>
        <end position="140"/>
    </location>
    <ligand>
        <name>substrate</name>
    </ligand>
</feature>
<feature type="binding site" description="in site B" evidence="5">
    <location>
        <begin position="128"/>
        <end position="131"/>
    </location>
    <ligand>
        <name>substrate</name>
    </ligand>
</feature>
<dbReference type="InterPro" id="IPR020557">
    <property type="entry name" value="Fumarate_lyase_CS"/>
</dbReference>
<comment type="pathway">
    <text evidence="5">Carbohydrate metabolism; tricarboxylic acid cycle; (S)-malate from fumarate: step 1/1.</text>
</comment>
<sequence>MQKHNNAKFRVESDSMGEVNIPVDALYGAQTQRAVQNFTISHLRLPQEFIQALALIKAAAANANDSLGLLVNDKAQAIERAALAIHSGQYAEQFPLDVFQTGSGTSSNMNVNEVIAHLAYKLYQQKVHANDDVNKGQSSNDVIPSSIHLSVLIELKKQLLPAIQHLVNTLDEKAELLKEEVKTGRTHLMDALPITFAQEVGGWSQQLKMCAARIEATQTSLSQLAIGGTAVGTGLNSSKLFAQKVCDYVNERLQSSCEQATSNWCFVPARNYFTALSCQDSALELSGQLKVLATSLLKISNDLRWMNSGPLSGLSEINLESLQPGSSIMPGKVNPVIPEAVAMACAQVTGNDGCITVAAQSGNFQLNVMLPVIAYNLLQSISLMRNACYALADKSIATFTINREKIEQTLSYNPILVTALNQKIGYEQGAKIAKRAYAEKRPVIDVAVEMTDLDKETLADLLDPKKLT</sequence>
<evidence type="ECO:0000256" key="5">
    <source>
        <dbReference type="HAMAP-Rule" id="MF_00743"/>
    </source>
</evidence>
<feature type="binding site" evidence="5">
    <location>
        <position position="327"/>
    </location>
    <ligand>
        <name>substrate</name>
    </ligand>
</feature>
<comment type="function">
    <text evidence="5">Involved in the TCA cycle. Catalyzes the stereospecific interconversion of fumarate to L-malate.</text>
</comment>
<keyword evidence="9" id="KW-1185">Reference proteome</keyword>
<dbReference type="PROSITE" id="PS00163">
    <property type="entry name" value="FUMARATE_LYASES"/>
    <property type="match status" value="1"/>
</dbReference>
<evidence type="ECO:0000313" key="8">
    <source>
        <dbReference type="EMBL" id="MER2492040.1"/>
    </source>
</evidence>
<dbReference type="InterPro" id="IPR005677">
    <property type="entry name" value="Fum_hydII"/>
</dbReference>
<keyword evidence="3 5" id="KW-0816">Tricarboxylic acid cycle</keyword>
<comment type="subcellular location">
    <subcellularLocation>
        <location evidence="5">Cytoplasm</location>
    </subcellularLocation>
</comment>
<dbReference type="EC" id="4.2.1.2" evidence="5"/>
<proteinExistence type="inferred from homology"/>
<evidence type="ECO:0000256" key="3">
    <source>
        <dbReference type="ARBA" id="ARBA00022532"/>
    </source>
</evidence>
<protein>
    <recommendedName>
        <fullName evidence="5">Fumarate hydratase class II</fullName>
        <shortName evidence="5">Fumarase C</shortName>
        <ecNumber evidence="5">4.2.1.2</ecNumber>
    </recommendedName>
    <alternativeName>
        <fullName evidence="5">Aerobic fumarase</fullName>
    </alternativeName>
    <alternativeName>
        <fullName evidence="5">Iron-independent fumarase</fullName>
    </alternativeName>
</protein>
<comment type="subunit">
    <text evidence="5">Homotetramer.</text>
</comment>
<feature type="domain" description="Fumarase C C-terminal" evidence="7">
    <location>
        <begin position="416"/>
        <end position="468"/>
    </location>
</feature>
<evidence type="ECO:0000256" key="1">
    <source>
        <dbReference type="ARBA" id="ARBA00009084"/>
    </source>
</evidence>
<evidence type="ECO:0000256" key="2">
    <source>
        <dbReference type="ARBA" id="ARBA00022490"/>
    </source>
</evidence>
<dbReference type="InterPro" id="IPR024083">
    <property type="entry name" value="Fumarase/histidase_N"/>
</dbReference>
<evidence type="ECO:0000256" key="4">
    <source>
        <dbReference type="ARBA" id="ARBA00023239"/>
    </source>
</evidence>
<dbReference type="Gene3D" id="1.20.200.10">
    <property type="entry name" value="Fumarase/aspartase (Central domain)"/>
    <property type="match status" value="1"/>
</dbReference>
<evidence type="ECO:0000259" key="7">
    <source>
        <dbReference type="Pfam" id="PF10415"/>
    </source>
</evidence>
<dbReference type="PANTHER" id="PTHR11444">
    <property type="entry name" value="ASPARTATEAMMONIA/ARGININOSUCCINATE/ADENYLOSUCCINATE LYASE"/>
    <property type="match status" value="1"/>
</dbReference>
<dbReference type="EMBL" id="JBELOE010000185">
    <property type="protein sequence ID" value="MER2492040.1"/>
    <property type="molecule type" value="Genomic_DNA"/>
</dbReference>
<name>A0ABV1RGI8_9ALTE</name>
<comment type="similarity">
    <text evidence="1 5">Belongs to the class-II fumarase/aspartase family. Fumarase subfamily.</text>
</comment>
<dbReference type="PANTHER" id="PTHR11444:SF22">
    <property type="entry name" value="FUMARATE HYDRATASE CLASS II"/>
    <property type="match status" value="1"/>
</dbReference>